<keyword evidence="2" id="KW-1185">Reference proteome</keyword>
<name>A0A369B094_9FIRM</name>
<evidence type="ECO:0000313" key="2">
    <source>
        <dbReference type="Proteomes" id="UP000253034"/>
    </source>
</evidence>
<comment type="caution">
    <text evidence="1">The sequence shown here is derived from an EMBL/GenBank/DDBJ whole genome shotgun (WGS) entry which is preliminary data.</text>
</comment>
<dbReference type="RefSeq" id="WP_114298488.1">
    <property type="nucleotide sequence ID" value="NZ_QPJT01000016.1"/>
</dbReference>
<sequence length="110" mass="12933">MFYDIRYQTGEIEDIVAEMKNGSIPRMDVDNQEELEWFIGQLAEKGIYRVEGLPYDKSVRDRIKEPEFEFRAAFYTSPLDASQIAGVELMYIDFYFEPEIEETYDSAFGD</sequence>
<dbReference type="OrthoDB" id="2085375at2"/>
<reference evidence="1 2" key="1">
    <citation type="submission" date="2018-07" db="EMBL/GenBank/DDBJ databases">
        <title>Genomic Encyclopedia of Type Strains, Phase IV (KMG-IV): sequencing the most valuable type-strain genomes for metagenomic binning, comparative biology and taxonomic classification.</title>
        <authorList>
            <person name="Goeker M."/>
        </authorList>
    </citation>
    <scope>NUCLEOTIDE SEQUENCE [LARGE SCALE GENOMIC DNA]</scope>
    <source>
        <strain evidence="1 2">DSM 27016</strain>
    </source>
</reference>
<accession>A0A369B094</accession>
<dbReference type="EMBL" id="QPJT01000016">
    <property type="protein sequence ID" value="RCX13856.1"/>
    <property type="molecule type" value="Genomic_DNA"/>
</dbReference>
<protein>
    <submittedName>
        <fullName evidence="1">Uncharacterized protein</fullName>
    </submittedName>
</protein>
<dbReference type="AlphaFoldDB" id="A0A369B094"/>
<gene>
    <name evidence="1" type="ORF">DFR58_11692</name>
</gene>
<organism evidence="1 2">
    <name type="scientific">Anaerobacterium chartisolvens</name>
    <dbReference type="NCBI Taxonomy" id="1297424"/>
    <lineage>
        <taxon>Bacteria</taxon>
        <taxon>Bacillati</taxon>
        <taxon>Bacillota</taxon>
        <taxon>Clostridia</taxon>
        <taxon>Eubacteriales</taxon>
        <taxon>Oscillospiraceae</taxon>
        <taxon>Anaerobacterium</taxon>
    </lineage>
</organism>
<proteinExistence type="predicted"/>
<evidence type="ECO:0000313" key="1">
    <source>
        <dbReference type="EMBL" id="RCX13856.1"/>
    </source>
</evidence>
<dbReference type="Proteomes" id="UP000253034">
    <property type="component" value="Unassembled WGS sequence"/>
</dbReference>